<feature type="transmembrane region" description="Helical" evidence="1">
    <location>
        <begin position="261"/>
        <end position="278"/>
    </location>
</feature>
<gene>
    <name evidence="3" type="ORF">ATL42_2365</name>
</gene>
<keyword evidence="1" id="KW-0472">Membrane</keyword>
<feature type="transmembrane region" description="Helical" evidence="1">
    <location>
        <begin position="351"/>
        <end position="369"/>
    </location>
</feature>
<organism evidence="3 4">
    <name type="scientific">Sanguibacter antarcticus</name>
    <dbReference type="NCBI Taxonomy" id="372484"/>
    <lineage>
        <taxon>Bacteria</taxon>
        <taxon>Bacillati</taxon>
        <taxon>Actinomycetota</taxon>
        <taxon>Actinomycetes</taxon>
        <taxon>Micrococcales</taxon>
        <taxon>Sanguibacteraceae</taxon>
        <taxon>Sanguibacter</taxon>
    </lineage>
</organism>
<accession>A0A2A9E820</accession>
<feature type="transmembrane region" description="Helical" evidence="1">
    <location>
        <begin position="285"/>
        <end position="308"/>
    </location>
</feature>
<reference evidence="3 4" key="1">
    <citation type="submission" date="2017-10" db="EMBL/GenBank/DDBJ databases">
        <title>Sequencing the genomes of 1000 actinobacteria strains.</title>
        <authorList>
            <person name="Klenk H.-P."/>
        </authorList>
    </citation>
    <scope>NUCLEOTIDE SEQUENCE [LARGE SCALE GENOMIC DNA]</scope>
    <source>
        <strain evidence="3 4">DSM 18966</strain>
    </source>
</reference>
<dbReference type="RefSeq" id="WP_098455487.1">
    <property type="nucleotide sequence ID" value="NZ_PDJG01000001.1"/>
</dbReference>
<keyword evidence="1" id="KW-1133">Transmembrane helix</keyword>
<feature type="transmembrane region" description="Helical" evidence="1">
    <location>
        <begin position="314"/>
        <end position="339"/>
    </location>
</feature>
<evidence type="ECO:0000313" key="4">
    <source>
        <dbReference type="Proteomes" id="UP000225548"/>
    </source>
</evidence>
<dbReference type="Proteomes" id="UP000225548">
    <property type="component" value="Unassembled WGS sequence"/>
</dbReference>
<dbReference type="Pfam" id="PF13795">
    <property type="entry name" value="HupE_UreJ_2"/>
    <property type="match status" value="1"/>
</dbReference>
<sequence>MLSAPTTNRWLAAAAAALWCAVSIVVGAVPASAHDSTGDAIALTLTDRRIVVTAPVLFTELGYEDTTGDGLVDADEMRAQEQVIATGLVGTVRDHVRIEIDGLEVEIIGAGPAPTEGSQGDPSQYVELQLATGPHDDDVSQVSLAWSFTTSSSQVLLSSAQGAVAGHLADDGTVSVSVSISLDAGTTVRSFFVTGTDHVGSGLDHLLFLVVLTFAVVGSTVTRASTWRVVGLVTAFTVGHATSLCLAYFDVVSVPAHWVEPAISLSIVAAAVLAVCGRGDTIRPWLAGLVGLVHGLGFASSLSSLGLVTTYHVGALAAFNIGIDVAQTLVVLVVTGAIWAVGRLLPERSGWLRVVVCSGAGLAGLFWTVSRLVS</sequence>
<feature type="signal peptide" evidence="2">
    <location>
        <begin position="1"/>
        <end position="28"/>
    </location>
</feature>
<name>A0A2A9E820_9MICO</name>
<keyword evidence="4" id="KW-1185">Reference proteome</keyword>
<protein>
    <submittedName>
        <fullName evidence="3">HupE/UreJ protein</fullName>
    </submittedName>
</protein>
<keyword evidence="2" id="KW-0732">Signal</keyword>
<evidence type="ECO:0000256" key="2">
    <source>
        <dbReference type="SAM" id="SignalP"/>
    </source>
</evidence>
<evidence type="ECO:0000256" key="1">
    <source>
        <dbReference type="SAM" id="Phobius"/>
    </source>
</evidence>
<proteinExistence type="predicted"/>
<evidence type="ECO:0000313" key="3">
    <source>
        <dbReference type="EMBL" id="PFG34455.1"/>
    </source>
</evidence>
<dbReference type="AlphaFoldDB" id="A0A2A9E820"/>
<keyword evidence="1" id="KW-0812">Transmembrane</keyword>
<feature type="transmembrane region" description="Helical" evidence="1">
    <location>
        <begin position="229"/>
        <end position="249"/>
    </location>
</feature>
<comment type="caution">
    <text evidence="3">The sequence shown here is derived from an EMBL/GenBank/DDBJ whole genome shotgun (WGS) entry which is preliminary data.</text>
</comment>
<feature type="chain" id="PRO_5039541003" evidence="2">
    <location>
        <begin position="29"/>
        <end position="374"/>
    </location>
</feature>
<dbReference type="EMBL" id="PDJG01000001">
    <property type="protein sequence ID" value="PFG34455.1"/>
    <property type="molecule type" value="Genomic_DNA"/>
</dbReference>
<dbReference type="InterPro" id="IPR032809">
    <property type="entry name" value="Put_HupE_UreJ"/>
</dbReference>